<proteinExistence type="inferred from homology"/>
<evidence type="ECO:0000256" key="1">
    <source>
        <dbReference type="ARBA" id="ARBA00007787"/>
    </source>
</evidence>
<sequence length="217" mass="24945">MAILRESDRTFLRQFFEERLVNEVEVHLFVSKKDCEYCEETKELLTEVASLNPKIRLQVHDFELEKDVANSMGVDKVPATVIKSVNGTMVYYFGIPSGYEFRSFMEDLVDASRGSTDLSEEIRSQVKRINEPVEIKVFVTPTCPYCPRAVRTAHKFAFENPNIKALMIESLEFSELAQQYNVMAVPKIVINDKVEFEGAMPENFFIEQVFAALDQAY</sequence>
<dbReference type="PANTHER" id="PTHR37170">
    <property type="entry name" value="GLUTAREDOXIN-RELATED"/>
    <property type="match status" value="1"/>
</dbReference>
<organism evidence="3 4">
    <name type="scientific">Candidatus Marsarchaeota G1 archaeon OSP_D</name>
    <dbReference type="NCBI Taxonomy" id="1978155"/>
    <lineage>
        <taxon>Archaea</taxon>
        <taxon>Candidatus Marsarchaeota</taxon>
        <taxon>Candidatus Marsarchaeota group 1</taxon>
    </lineage>
</organism>
<protein>
    <submittedName>
        <fullName evidence="3">Glutaredoxin</fullName>
    </submittedName>
</protein>
<dbReference type="InterPro" id="IPR012336">
    <property type="entry name" value="Thioredoxin-like_fold"/>
</dbReference>
<dbReference type="SUPFAM" id="SSF52833">
    <property type="entry name" value="Thioredoxin-like"/>
    <property type="match status" value="2"/>
</dbReference>
<dbReference type="AlphaFoldDB" id="A0A2R6ABP5"/>
<feature type="domain" description="Thioredoxin-like fold" evidence="2">
    <location>
        <begin position="134"/>
        <end position="210"/>
    </location>
</feature>
<comment type="caution">
    <text evidence="3">The sequence shown here is derived from an EMBL/GenBank/DDBJ whole genome shotgun (WGS) entry which is preliminary data.</text>
</comment>
<evidence type="ECO:0000313" key="3">
    <source>
        <dbReference type="EMBL" id="PSN83766.1"/>
    </source>
</evidence>
<dbReference type="InterPro" id="IPR036249">
    <property type="entry name" value="Thioredoxin-like_sf"/>
</dbReference>
<dbReference type="Gene3D" id="3.40.30.10">
    <property type="entry name" value="Glutaredoxin"/>
    <property type="match status" value="2"/>
</dbReference>
<accession>A0A2R6ABP5</accession>
<comment type="similarity">
    <text evidence="1">Belongs to the glutaredoxin family.</text>
</comment>
<gene>
    <name evidence="3" type="ORF">B9Q01_03485</name>
</gene>
<name>A0A2R6ABP5_9ARCH</name>
<dbReference type="Proteomes" id="UP000240880">
    <property type="component" value="Unassembled WGS sequence"/>
</dbReference>
<evidence type="ECO:0000259" key="2">
    <source>
        <dbReference type="Pfam" id="PF13192"/>
    </source>
</evidence>
<dbReference type="PROSITE" id="PS51354">
    <property type="entry name" value="GLUTAREDOXIN_2"/>
    <property type="match status" value="2"/>
</dbReference>
<dbReference type="EMBL" id="NEXC01000015">
    <property type="protein sequence ID" value="PSN83766.1"/>
    <property type="molecule type" value="Genomic_DNA"/>
</dbReference>
<dbReference type="CDD" id="cd02973">
    <property type="entry name" value="TRX_GRX_like"/>
    <property type="match status" value="1"/>
</dbReference>
<dbReference type="NCBIfam" id="TIGR02187">
    <property type="entry name" value="PDO_seleno_TRX"/>
    <property type="match status" value="1"/>
</dbReference>
<reference evidence="3 4" key="1">
    <citation type="submission" date="2017-04" db="EMBL/GenBank/DDBJ databases">
        <title>Novel microbial lineages endemic to geothermal iron-oxide mats fill important gaps in the evolutionary history of Archaea.</title>
        <authorList>
            <person name="Jay Z.J."/>
            <person name="Beam J.P."/>
            <person name="Dlakic M."/>
            <person name="Rusch D.B."/>
            <person name="Kozubal M.A."/>
            <person name="Inskeep W.P."/>
        </authorList>
    </citation>
    <scope>NUCLEOTIDE SEQUENCE [LARGE SCALE GENOMIC DNA]</scope>
    <source>
        <strain evidence="3">OSP_D</strain>
    </source>
</reference>
<dbReference type="PANTHER" id="PTHR37170:SF1">
    <property type="entry name" value="GLUTAREDOXIN-LIKE PROTEIN"/>
    <property type="match status" value="1"/>
</dbReference>
<evidence type="ECO:0000313" key="4">
    <source>
        <dbReference type="Proteomes" id="UP000240880"/>
    </source>
</evidence>
<dbReference type="InterPro" id="IPR011903">
    <property type="entry name" value="TON_0319-like"/>
</dbReference>
<dbReference type="Pfam" id="PF13192">
    <property type="entry name" value="Thioredoxin_3"/>
    <property type="match status" value="2"/>
</dbReference>
<feature type="domain" description="Thioredoxin-like fold" evidence="2">
    <location>
        <begin position="26"/>
        <end position="104"/>
    </location>
</feature>